<dbReference type="AlphaFoldDB" id="A0A1G2REI3"/>
<evidence type="ECO:0000256" key="1">
    <source>
        <dbReference type="SAM" id="Phobius"/>
    </source>
</evidence>
<reference evidence="2 3" key="1">
    <citation type="journal article" date="2016" name="Nat. Commun.">
        <title>Thousands of microbial genomes shed light on interconnected biogeochemical processes in an aquifer system.</title>
        <authorList>
            <person name="Anantharaman K."/>
            <person name="Brown C.T."/>
            <person name="Hug L.A."/>
            <person name="Sharon I."/>
            <person name="Castelle C.J."/>
            <person name="Probst A.J."/>
            <person name="Thomas B.C."/>
            <person name="Singh A."/>
            <person name="Wilkins M.J."/>
            <person name="Karaoz U."/>
            <person name="Brodie E.L."/>
            <person name="Williams K.H."/>
            <person name="Hubbard S.S."/>
            <person name="Banfield J.F."/>
        </authorList>
    </citation>
    <scope>NUCLEOTIDE SEQUENCE [LARGE SCALE GENOMIC DNA]</scope>
</reference>
<name>A0A1G2REI3_9BACT</name>
<keyword evidence="1" id="KW-0812">Transmembrane</keyword>
<evidence type="ECO:0000313" key="2">
    <source>
        <dbReference type="EMBL" id="OHA70799.1"/>
    </source>
</evidence>
<dbReference type="PANTHER" id="PTHR37304:SF1">
    <property type="entry name" value="MEMBRANE PROTEIN"/>
    <property type="match status" value="1"/>
</dbReference>
<sequence>MDWVVSILLIVGALNWGLVGLLNLDVVASIFGGTAALGSKVVYVLVGLAGLWKLVKLVGVMK</sequence>
<dbReference type="Pfam" id="PF04070">
    <property type="entry name" value="DUF378"/>
    <property type="match status" value="1"/>
</dbReference>
<accession>A0A1G2REI3</accession>
<feature type="transmembrane region" description="Helical" evidence="1">
    <location>
        <begin position="30"/>
        <end position="52"/>
    </location>
</feature>
<dbReference type="EMBL" id="MHUB01000017">
    <property type="protein sequence ID" value="OHA70799.1"/>
    <property type="molecule type" value="Genomic_DNA"/>
</dbReference>
<dbReference type="InterPro" id="IPR007211">
    <property type="entry name" value="DUF378"/>
</dbReference>
<proteinExistence type="predicted"/>
<gene>
    <name evidence="2" type="ORF">A3D64_01820</name>
</gene>
<dbReference type="PANTHER" id="PTHR37304">
    <property type="entry name" value="MEMBRANE PROTEIN-RELATED"/>
    <property type="match status" value="1"/>
</dbReference>
<dbReference type="Proteomes" id="UP000178613">
    <property type="component" value="Unassembled WGS sequence"/>
</dbReference>
<comment type="caution">
    <text evidence="2">The sequence shown here is derived from an EMBL/GenBank/DDBJ whole genome shotgun (WGS) entry which is preliminary data.</text>
</comment>
<evidence type="ECO:0000313" key="3">
    <source>
        <dbReference type="Proteomes" id="UP000178613"/>
    </source>
</evidence>
<protein>
    <submittedName>
        <fullName evidence="2">DUF378 domain-containing protein</fullName>
    </submittedName>
</protein>
<organism evidence="2 3">
    <name type="scientific">Candidatus Wildermuthbacteria bacterium RIFCSPHIGHO2_02_FULL_49_9</name>
    <dbReference type="NCBI Taxonomy" id="1802456"/>
    <lineage>
        <taxon>Bacteria</taxon>
        <taxon>Candidatus Wildermuthiibacteriota</taxon>
    </lineage>
</organism>
<keyword evidence="1" id="KW-0472">Membrane</keyword>
<keyword evidence="1" id="KW-1133">Transmembrane helix</keyword>
<feature type="transmembrane region" description="Helical" evidence="1">
    <location>
        <begin position="7"/>
        <end position="24"/>
    </location>
</feature>